<gene>
    <name evidence="1" type="ORF">D5086_031285</name>
</gene>
<comment type="caution">
    <text evidence="1">The sequence shown here is derived from an EMBL/GenBank/DDBJ whole genome shotgun (WGS) entry which is preliminary data.</text>
</comment>
<name>A0ACC4AQV5_POPAL</name>
<keyword evidence="2" id="KW-1185">Reference proteome</keyword>
<evidence type="ECO:0000313" key="1">
    <source>
        <dbReference type="EMBL" id="KAL3568634.1"/>
    </source>
</evidence>
<accession>A0ACC4AQV5</accession>
<reference evidence="1 2" key="1">
    <citation type="journal article" date="2024" name="Plant Biotechnol. J.">
        <title>Genome and CRISPR/Cas9 system of a widespread forest tree (Populus alba) in the world.</title>
        <authorList>
            <person name="Liu Y.J."/>
            <person name="Jiang P.F."/>
            <person name="Han X.M."/>
            <person name="Li X.Y."/>
            <person name="Wang H.M."/>
            <person name="Wang Y.J."/>
            <person name="Wang X.X."/>
            <person name="Zeng Q.Y."/>
        </authorList>
    </citation>
    <scope>NUCLEOTIDE SEQUENCE [LARGE SCALE GENOMIC DNA]</scope>
    <source>
        <strain evidence="2">cv. PAL-ZL1</strain>
    </source>
</reference>
<proteinExistence type="predicted"/>
<evidence type="ECO:0000313" key="2">
    <source>
        <dbReference type="Proteomes" id="UP000309997"/>
    </source>
</evidence>
<dbReference type="EMBL" id="RCHU02000017">
    <property type="protein sequence ID" value="KAL3568634.1"/>
    <property type="molecule type" value="Genomic_DNA"/>
</dbReference>
<organism evidence="1 2">
    <name type="scientific">Populus alba</name>
    <name type="common">White poplar</name>
    <dbReference type="NCBI Taxonomy" id="43335"/>
    <lineage>
        <taxon>Eukaryota</taxon>
        <taxon>Viridiplantae</taxon>
        <taxon>Streptophyta</taxon>
        <taxon>Embryophyta</taxon>
        <taxon>Tracheophyta</taxon>
        <taxon>Spermatophyta</taxon>
        <taxon>Magnoliopsida</taxon>
        <taxon>eudicotyledons</taxon>
        <taxon>Gunneridae</taxon>
        <taxon>Pentapetalae</taxon>
        <taxon>rosids</taxon>
        <taxon>fabids</taxon>
        <taxon>Malpighiales</taxon>
        <taxon>Salicaceae</taxon>
        <taxon>Saliceae</taxon>
        <taxon>Populus</taxon>
    </lineage>
</organism>
<sequence length="92" mass="9195">MGVDCKGCVSWVAEGCACDSCEWDSRSMAGGAGGACDGLAGGVCGGSCESASSDCNSRSKAGEEGDLFDEGKAKRDLKCLSQASSDLIARTV</sequence>
<dbReference type="Proteomes" id="UP000309997">
    <property type="component" value="Unassembled WGS sequence"/>
</dbReference>
<protein>
    <submittedName>
        <fullName evidence="1">Uncharacterized protein</fullName>
    </submittedName>
</protein>